<dbReference type="CDD" id="cd00009">
    <property type="entry name" value="AAA"/>
    <property type="match status" value="1"/>
</dbReference>
<evidence type="ECO:0000256" key="1">
    <source>
        <dbReference type="ARBA" id="ARBA00006360"/>
    </source>
</evidence>
<dbReference type="STRING" id="1618337.UT28_C0001G0250"/>
<evidence type="ECO:0000256" key="10">
    <source>
        <dbReference type="ARBA" id="ARBA00049244"/>
    </source>
</evidence>
<comment type="similarity">
    <text evidence="1 11">Belongs to the DnaX/STICHEL family.</text>
</comment>
<comment type="function">
    <text evidence="11">DNA polymerase III is a complex, multichain enzyme responsible for most of the replicative synthesis in bacteria. This DNA polymerase also exhibits 3' to 5' exonuclease activity.</text>
</comment>
<dbReference type="InterPro" id="IPR050238">
    <property type="entry name" value="DNA_Rep/Repair_Clamp_Loader"/>
</dbReference>
<dbReference type="GO" id="GO:0046872">
    <property type="term" value="F:metal ion binding"/>
    <property type="evidence" value="ECO:0007669"/>
    <property type="project" value="UniProtKB-KW"/>
</dbReference>
<evidence type="ECO:0000313" key="13">
    <source>
        <dbReference type="EMBL" id="AKM82061.1"/>
    </source>
</evidence>
<dbReference type="GO" id="GO:0003887">
    <property type="term" value="F:DNA-directed DNA polymerase activity"/>
    <property type="evidence" value="ECO:0007669"/>
    <property type="project" value="UniProtKB-KW"/>
</dbReference>
<dbReference type="KEGG" id="bbgw:UT28_C0001G0250"/>
<dbReference type="GO" id="GO:0003677">
    <property type="term" value="F:DNA binding"/>
    <property type="evidence" value="ECO:0007669"/>
    <property type="project" value="InterPro"/>
</dbReference>
<dbReference type="SUPFAM" id="SSF48019">
    <property type="entry name" value="post-AAA+ oligomerization domain-like"/>
    <property type="match status" value="1"/>
</dbReference>
<dbReference type="Pfam" id="PF13177">
    <property type="entry name" value="DNA_pol3_delta2"/>
    <property type="match status" value="1"/>
</dbReference>
<accession>A0A0G4B282</accession>
<comment type="subunit">
    <text evidence="11">DNA polymerase III contains a core (composed of alpha, epsilon and theta chains) that associates with a tau subunit. This core dimerizes to form the POLIII' complex. PolIII' associates with the gamma complex (composed of gamma, delta, delta', psi and chi chains) and with the beta chain to form the complete DNA polymerase III complex.</text>
</comment>
<dbReference type="NCBIfam" id="TIGR02397">
    <property type="entry name" value="dnaX_nterm"/>
    <property type="match status" value="1"/>
</dbReference>
<keyword evidence="4 11" id="KW-0235">DNA replication</keyword>
<evidence type="ECO:0000256" key="4">
    <source>
        <dbReference type="ARBA" id="ARBA00022705"/>
    </source>
</evidence>
<keyword evidence="6 11" id="KW-0547">Nucleotide-binding</keyword>
<keyword evidence="9 11" id="KW-0239">DNA-directed DNA polymerase</keyword>
<keyword evidence="3 11" id="KW-0548">Nucleotidyltransferase</keyword>
<dbReference type="CDD" id="cd18137">
    <property type="entry name" value="HLD_clamp_pol_III_gamma_tau"/>
    <property type="match status" value="1"/>
</dbReference>
<dbReference type="Pfam" id="PF12169">
    <property type="entry name" value="DNA_pol3_gamma3"/>
    <property type="match status" value="1"/>
</dbReference>
<dbReference type="Proteomes" id="UP000035648">
    <property type="component" value="Chromosome"/>
</dbReference>
<dbReference type="NCBIfam" id="NF004046">
    <property type="entry name" value="PRK05563.1"/>
    <property type="match status" value="1"/>
</dbReference>
<sequence>MSFYRKYRPQKFIDLIGQDHIRTTLINALSSGSFSHAYLFSGPRGSGKTSSARLLAKALNCQGRVLNKESFEPCDKCLSCKEIMTGANLDMIEIDAASNRGIDEMRELREKIHFAPSAGRFKVYIIDECHMLTKEAFNALLKTLEEPPAHAIFILATTEIHKVPPTILSRTQSFEFKKASQEDIISLLKKIAKAEKLNIEDQALGLIARLSFGAYRDALSMLDQVGSLQIDEKHQISLSEVQAVLGQTAEGLAWEFCENLAKNNRLALMELVEKIYFEGKDLENFITQVITIFRVVLLKKADLNLDSEASKEDLKKIAEMADLLSLEKIVLIIEKLSEIIGKVKTSILGQLPLEMVVFELTSNQEIAVKKEVVQEIKAEPEISIPAEIKITSPVIEMKAPVVNSDPVINKESNESITGAKAPTPSVDFDKWPDVITEVKSQNNTLAALLGGTVVQKVSSNQIDLAARFKFHADQICNKKNLVIIEAAVLKIAGIPYKVDCIVDKNLEIKKPVEVEEAILNNAKEVFEL</sequence>
<evidence type="ECO:0000256" key="11">
    <source>
        <dbReference type="RuleBase" id="RU364063"/>
    </source>
</evidence>
<evidence type="ECO:0000256" key="9">
    <source>
        <dbReference type="ARBA" id="ARBA00022932"/>
    </source>
</evidence>
<evidence type="ECO:0000259" key="12">
    <source>
        <dbReference type="SMART" id="SM00382"/>
    </source>
</evidence>
<dbReference type="FunFam" id="3.40.50.300:FF:000014">
    <property type="entry name" value="DNA polymerase III subunit gamma/tau"/>
    <property type="match status" value="1"/>
</dbReference>
<dbReference type="InterPro" id="IPR012763">
    <property type="entry name" value="DNA_pol_III_sug/sutau_N"/>
</dbReference>
<dbReference type="EMBL" id="CP011213">
    <property type="protein sequence ID" value="AKM82061.1"/>
    <property type="molecule type" value="Genomic_DNA"/>
</dbReference>
<dbReference type="Pfam" id="PF22608">
    <property type="entry name" value="DNAX_ATPase_lid"/>
    <property type="match status" value="1"/>
</dbReference>
<proteinExistence type="inferred from homology"/>
<feature type="domain" description="AAA+ ATPase" evidence="12">
    <location>
        <begin position="34"/>
        <end position="180"/>
    </location>
</feature>
<dbReference type="GO" id="GO:0006261">
    <property type="term" value="P:DNA-templated DNA replication"/>
    <property type="evidence" value="ECO:0007669"/>
    <property type="project" value="TreeGrafter"/>
</dbReference>
<evidence type="ECO:0000256" key="6">
    <source>
        <dbReference type="ARBA" id="ARBA00022741"/>
    </source>
</evidence>
<evidence type="ECO:0000256" key="7">
    <source>
        <dbReference type="ARBA" id="ARBA00022833"/>
    </source>
</evidence>
<dbReference type="Gene3D" id="1.10.8.60">
    <property type="match status" value="1"/>
</dbReference>
<dbReference type="PANTHER" id="PTHR11669">
    <property type="entry name" value="REPLICATION FACTOR C / DNA POLYMERASE III GAMMA-TAU SUBUNIT"/>
    <property type="match status" value="1"/>
</dbReference>
<evidence type="ECO:0000256" key="8">
    <source>
        <dbReference type="ARBA" id="ARBA00022840"/>
    </source>
</evidence>
<keyword evidence="7" id="KW-0862">Zinc</keyword>
<dbReference type="Gene3D" id="1.20.272.10">
    <property type="match status" value="1"/>
</dbReference>
<dbReference type="InterPro" id="IPR045085">
    <property type="entry name" value="HLD_clamp_pol_III_gamma_tau"/>
</dbReference>
<dbReference type="PATRIC" id="fig|1618337.4.peg.248"/>
<dbReference type="InterPro" id="IPR003593">
    <property type="entry name" value="AAA+_ATPase"/>
</dbReference>
<comment type="catalytic activity">
    <reaction evidence="10 11">
        <text>DNA(n) + a 2'-deoxyribonucleoside 5'-triphosphate = DNA(n+1) + diphosphate</text>
        <dbReference type="Rhea" id="RHEA:22508"/>
        <dbReference type="Rhea" id="RHEA-COMP:17339"/>
        <dbReference type="Rhea" id="RHEA-COMP:17340"/>
        <dbReference type="ChEBI" id="CHEBI:33019"/>
        <dbReference type="ChEBI" id="CHEBI:61560"/>
        <dbReference type="ChEBI" id="CHEBI:173112"/>
        <dbReference type="EC" id="2.7.7.7"/>
    </reaction>
</comment>
<keyword evidence="2 11" id="KW-0808">Transferase</keyword>
<evidence type="ECO:0000256" key="5">
    <source>
        <dbReference type="ARBA" id="ARBA00022723"/>
    </source>
</evidence>
<evidence type="ECO:0000313" key="14">
    <source>
        <dbReference type="Proteomes" id="UP000035648"/>
    </source>
</evidence>
<dbReference type="GO" id="GO:0009360">
    <property type="term" value="C:DNA polymerase III complex"/>
    <property type="evidence" value="ECO:0007669"/>
    <property type="project" value="InterPro"/>
</dbReference>
<keyword evidence="5" id="KW-0479">Metal-binding</keyword>
<dbReference type="InterPro" id="IPR027417">
    <property type="entry name" value="P-loop_NTPase"/>
</dbReference>
<organism evidence="13 14">
    <name type="scientific">Berkelbacteria bacterium GW2011_GWE1_39_12</name>
    <dbReference type="NCBI Taxonomy" id="1618337"/>
    <lineage>
        <taxon>Bacteria</taxon>
        <taxon>Candidatus Berkelbacteria</taxon>
    </lineage>
</organism>
<dbReference type="PANTHER" id="PTHR11669:SF0">
    <property type="entry name" value="PROTEIN STICHEL-LIKE 2"/>
    <property type="match status" value="1"/>
</dbReference>
<dbReference type="AlphaFoldDB" id="A0A0G4B282"/>
<dbReference type="InterPro" id="IPR008921">
    <property type="entry name" value="DNA_pol3_clamp-load_cplx_C"/>
</dbReference>
<dbReference type="EC" id="2.7.7.7" evidence="11"/>
<dbReference type="Gene3D" id="3.40.50.300">
    <property type="entry name" value="P-loop containing nucleotide triphosphate hydrolases"/>
    <property type="match status" value="1"/>
</dbReference>
<gene>
    <name evidence="11" type="primary">dnaX</name>
    <name evidence="13" type="ORF">UT28_C0001G0250</name>
</gene>
<dbReference type="SMART" id="SM00382">
    <property type="entry name" value="AAA"/>
    <property type="match status" value="1"/>
</dbReference>
<dbReference type="GO" id="GO:0005524">
    <property type="term" value="F:ATP binding"/>
    <property type="evidence" value="ECO:0007669"/>
    <property type="project" value="UniProtKB-KW"/>
</dbReference>
<protein>
    <recommendedName>
        <fullName evidence="11">DNA polymerase III subunit gamma/tau</fullName>
        <ecNumber evidence="11">2.7.7.7</ecNumber>
    </recommendedName>
</protein>
<dbReference type="InterPro" id="IPR022754">
    <property type="entry name" value="DNA_pol_III_gamma-3"/>
</dbReference>
<keyword evidence="8 11" id="KW-0067">ATP-binding</keyword>
<reference evidence="13 14" key="1">
    <citation type="journal article" date="2015" name="Nature">
        <title>rRNA introns, odd ribosomes, and small enigmatic genomes across a large radiation of phyla.</title>
        <authorList>
            <person name="Brown C.T."/>
            <person name="Hug L.A."/>
            <person name="Thomas B.C."/>
            <person name="Sharon I."/>
            <person name="Castelle C.J."/>
            <person name="Singh A."/>
            <person name="Wilkins M.J."/>
            <person name="Williams K.H."/>
            <person name="Banfield J.F."/>
        </authorList>
    </citation>
    <scope>NUCLEOTIDE SEQUENCE [LARGE SCALE GENOMIC DNA]</scope>
</reference>
<evidence type="ECO:0000256" key="2">
    <source>
        <dbReference type="ARBA" id="ARBA00022679"/>
    </source>
</evidence>
<name>A0A0G4B282_9BACT</name>
<evidence type="ECO:0000256" key="3">
    <source>
        <dbReference type="ARBA" id="ARBA00022695"/>
    </source>
</evidence>
<dbReference type="SUPFAM" id="SSF52540">
    <property type="entry name" value="P-loop containing nucleoside triphosphate hydrolases"/>
    <property type="match status" value="1"/>
</dbReference>